<reference evidence="1 2" key="1">
    <citation type="journal article" date="2024" name="J Genomics">
        <title>Draft genome sequencing and assembly of Favolaschia claudopus CIRM-BRFM 2984 isolated from oak limbs.</title>
        <authorList>
            <person name="Navarro D."/>
            <person name="Drula E."/>
            <person name="Chaduli D."/>
            <person name="Cazenave R."/>
            <person name="Ahrendt S."/>
            <person name="Wang J."/>
            <person name="Lipzen A."/>
            <person name="Daum C."/>
            <person name="Barry K."/>
            <person name="Grigoriev I.V."/>
            <person name="Favel A."/>
            <person name="Rosso M.N."/>
            <person name="Martin F."/>
        </authorList>
    </citation>
    <scope>NUCLEOTIDE SEQUENCE [LARGE SCALE GENOMIC DNA]</scope>
    <source>
        <strain evidence="1 2">CIRM-BRFM 2984</strain>
    </source>
</reference>
<name>A0AAW0BLH1_9AGAR</name>
<gene>
    <name evidence="1" type="ORF">R3P38DRAFT_3192849</name>
</gene>
<sequence length="269" mass="29139">MGPAPDGRLYRPRLLLLSNSRNLSSEVPACSADPRGRPIIAIRRLIIARVPAVLPRNLWNASVGGCESQGPDAYLELLPPAVLLYPQFTARFLRWTCTLQHLVCFPAMPRITRYVSCVDWAKTPALLQTAFCGAPIYNSARVAYPAFQIGADSSDCKISKESFQSAFHYWTLGIPGDESHGRDVIVGAKPSSVLLMGLRHHLHEALYRSTTGTSSPPPLPGLRSIGAFSVGPTIASRRLIVSRVPVVSPLTLWNGLVGGCESEGPVSSR</sequence>
<comment type="caution">
    <text evidence="1">The sequence shown here is derived from an EMBL/GenBank/DDBJ whole genome shotgun (WGS) entry which is preliminary data.</text>
</comment>
<protein>
    <submittedName>
        <fullName evidence="1">Uncharacterized protein</fullName>
    </submittedName>
</protein>
<proteinExistence type="predicted"/>
<dbReference type="Proteomes" id="UP001362999">
    <property type="component" value="Unassembled WGS sequence"/>
</dbReference>
<organism evidence="1 2">
    <name type="scientific">Favolaschia claudopus</name>
    <dbReference type="NCBI Taxonomy" id="2862362"/>
    <lineage>
        <taxon>Eukaryota</taxon>
        <taxon>Fungi</taxon>
        <taxon>Dikarya</taxon>
        <taxon>Basidiomycota</taxon>
        <taxon>Agaricomycotina</taxon>
        <taxon>Agaricomycetes</taxon>
        <taxon>Agaricomycetidae</taxon>
        <taxon>Agaricales</taxon>
        <taxon>Marasmiineae</taxon>
        <taxon>Mycenaceae</taxon>
        <taxon>Favolaschia</taxon>
    </lineage>
</organism>
<dbReference type="AlphaFoldDB" id="A0AAW0BLH1"/>
<keyword evidence="2" id="KW-1185">Reference proteome</keyword>
<evidence type="ECO:0000313" key="1">
    <source>
        <dbReference type="EMBL" id="KAK7026244.1"/>
    </source>
</evidence>
<evidence type="ECO:0000313" key="2">
    <source>
        <dbReference type="Proteomes" id="UP001362999"/>
    </source>
</evidence>
<dbReference type="EMBL" id="JAWWNJ010000032">
    <property type="protein sequence ID" value="KAK7026244.1"/>
    <property type="molecule type" value="Genomic_DNA"/>
</dbReference>
<accession>A0AAW0BLH1</accession>